<gene>
    <name evidence="2" type="ORF">PG999_004398</name>
</gene>
<evidence type="ECO:0000256" key="1">
    <source>
        <dbReference type="SAM" id="SignalP"/>
    </source>
</evidence>
<feature type="chain" id="PRO_5043765920" description="M6 family metalloprotease domain-containing protein" evidence="1">
    <location>
        <begin position="19"/>
        <end position="433"/>
    </location>
</feature>
<evidence type="ECO:0000313" key="2">
    <source>
        <dbReference type="EMBL" id="KAK8120278.1"/>
    </source>
</evidence>
<dbReference type="NCBIfam" id="TIGR03296">
    <property type="entry name" value="M6dom_TIGR03296"/>
    <property type="match status" value="1"/>
</dbReference>
<organism evidence="2 3">
    <name type="scientific">Apiospora kogelbergensis</name>
    <dbReference type="NCBI Taxonomy" id="1337665"/>
    <lineage>
        <taxon>Eukaryota</taxon>
        <taxon>Fungi</taxon>
        <taxon>Dikarya</taxon>
        <taxon>Ascomycota</taxon>
        <taxon>Pezizomycotina</taxon>
        <taxon>Sordariomycetes</taxon>
        <taxon>Xylariomycetidae</taxon>
        <taxon>Amphisphaeriales</taxon>
        <taxon>Apiosporaceae</taxon>
        <taxon>Apiospora</taxon>
    </lineage>
</organism>
<keyword evidence="3" id="KW-1185">Reference proteome</keyword>
<reference evidence="2 3" key="1">
    <citation type="submission" date="2023-01" db="EMBL/GenBank/DDBJ databases">
        <title>Analysis of 21 Apiospora genomes using comparative genomics revels a genus with tremendous synthesis potential of carbohydrate active enzymes and secondary metabolites.</title>
        <authorList>
            <person name="Sorensen T."/>
        </authorList>
    </citation>
    <scope>NUCLEOTIDE SEQUENCE [LARGE SCALE GENOMIC DNA]</scope>
    <source>
        <strain evidence="2 3">CBS 117206</strain>
    </source>
</reference>
<proteinExistence type="predicted"/>
<dbReference type="PANTHER" id="PTHR41775:SF1">
    <property type="entry name" value="PEPTIDASE M6-LIKE DOMAIN-CONTAINING PROTEIN"/>
    <property type="match status" value="1"/>
</dbReference>
<dbReference type="InterPro" id="IPR008757">
    <property type="entry name" value="Peptidase_M6-like_domain"/>
</dbReference>
<evidence type="ECO:0000313" key="3">
    <source>
        <dbReference type="Proteomes" id="UP001392437"/>
    </source>
</evidence>
<dbReference type="GO" id="GO:0008233">
    <property type="term" value="F:peptidase activity"/>
    <property type="evidence" value="ECO:0007669"/>
    <property type="project" value="InterPro"/>
</dbReference>
<comment type="caution">
    <text evidence="2">The sequence shown here is derived from an EMBL/GenBank/DDBJ whole genome shotgun (WGS) entry which is preliminary data.</text>
</comment>
<dbReference type="PANTHER" id="PTHR41775">
    <property type="entry name" value="SECRETED PROTEIN-RELATED"/>
    <property type="match status" value="1"/>
</dbReference>
<sequence length="433" mass="46467">MLALGTILLSSVWQAATAAGHVIPREFDDSVMSGDDTGNGTAPVRGDYIWTPTCRLPSPKDFMYSMGFDYAEGCVPATGTLRGFMMFVDFSDAMEPEGGEAAQAMYDSMVPQAAEWYTQASYGALNLNIAADTTAYYRMPKAAAAYNWMGNGYRQDTYAQDALDAFTANGARPPPSGFDVLYVVPTGRAASYISRSQTADGAISTRQGQKVAKKLVTFGAADWDLIPSVVVHETGHTFCLPDYYSFSSYRWLYVGPYSVMGNNEGTAPDYFAWDKYRLGWIHDQAVDCVLKVGSTDHVLTPLAVEGAGKKAVVIAGSETTALIAEVRIASGLDKELCAPGVVLTEVNTRIAGGSGTIRVLDATPGSGGCVGLLDDLQDSAMSLTLEGSKSLAYAPVSSFDVPGWDVKVTLLSVEDQKYTIRVDRKTPPRVDSY</sequence>
<name>A0AAW0QZ86_9PEZI</name>
<dbReference type="Proteomes" id="UP001392437">
    <property type="component" value="Unassembled WGS sequence"/>
</dbReference>
<dbReference type="AlphaFoldDB" id="A0AAW0QZ86"/>
<protein>
    <recommendedName>
        <fullName evidence="4">M6 family metalloprotease domain-containing protein</fullName>
    </recommendedName>
</protein>
<feature type="signal peptide" evidence="1">
    <location>
        <begin position="1"/>
        <end position="18"/>
    </location>
</feature>
<dbReference type="GO" id="GO:0006508">
    <property type="term" value="P:proteolysis"/>
    <property type="evidence" value="ECO:0007669"/>
    <property type="project" value="InterPro"/>
</dbReference>
<dbReference type="EMBL" id="JAQQWP010000004">
    <property type="protein sequence ID" value="KAK8120278.1"/>
    <property type="molecule type" value="Genomic_DNA"/>
</dbReference>
<keyword evidence="1" id="KW-0732">Signal</keyword>
<accession>A0AAW0QZ86</accession>
<evidence type="ECO:0008006" key="4">
    <source>
        <dbReference type="Google" id="ProtNLM"/>
    </source>
</evidence>